<dbReference type="Proteomes" id="UP001341281">
    <property type="component" value="Chromosome 03"/>
</dbReference>
<gene>
    <name evidence="1" type="ORF">U9M48_013474</name>
</gene>
<protein>
    <submittedName>
        <fullName evidence="1">Uncharacterized protein</fullName>
    </submittedName>
</protein>
<sequence length="65" mass="7074">MGRASILKAVFSLGVREGGIHSPHEKRGPMADILVLNLLPFLENDSIMSRLAYPDQLSSPLLCPT</sequence>
<evidence type="ECO:0000313" key="1">
    <source>
        <dbReference type="EMBL" id="WVZ63879.1"/>
    </source>
</evidence>
<organism evidence="1 2">
    <name type="scientific">Paspalum notatum var. saurae</name>
    <dbReference type="NCBI Taxonomy" id="547442"/>
    <lineage>
        <taxon>Eukaryota</taxon>
        <taxon>Viridiplantae</taxon>
        <taxon>Streptophyta</taxon>
        <taxon>Embryophyta</taxon>
        <taxon>Tracheophyta</taxon>
        <taxon>Spermatophyta</taxon>
        <taxon>Magnoliopsida</taxon>
        <taxon>Liliopsida</taxon>
        <taxon>Poales</taxon>
        <taxon>Poaceae</taxon>
        <taxon>PACMAD clade</taxon>
        <taxon>Panicoideae</taxon>
        <taxon>Andropogonodae</taxon>
        <taxon>Paspaleae</taxon>
        <taxon>Paspalinae</taxon>
        <taxon>Paspalum</taxon>
    </lineage>
</organism>
<dbReference type="AlphaFoldDB" id="A0AAQ3T2B5"/>
<reference evidence="1 2" key="1">
    <citation type="submission" date="2024-02" db="EMBL/GenBank/DDBJ databases">
        <title>High-quality chromosome-scale genome assembly of Pensacola bahiagrass (Paspalum notatum Flugge var. saurae).</title>
        <authorList>
            <person name="Vega J.M."/>
            <person name="Podio M."/>
            <person name="Orjuela J."/>
            <person name="Siena L.A."/>
            <person name="Pessino S.C."/>
            <person name="Combes M.C."/>
            <person name="Mariac C."/>
            <person name="Albertini E."/>
            <person name="Pupilli F."/>
            <person name="Ortiz J.P.A."/>
            <person name="Leblanc O."/>
        </authorList>
    </citation>
    <scope>NUCLEOTIDE SEQUENCE [LARGE SCALE GENOMIC DNA]</scope>
    <source>
        <strain evidence="1">R1</strain>
        <tissue evidence="1">Leaf</tissue>
    </source>
</reference>
<keyword evidence="2" id="KW-1185">Reference proteome</keyword>
<dbReference type="EMBL" id="CP144747">
    <property type="protein sequence ID" value="WVZ63879.1"/>
    <property type="molecule type" value="Genomic_DNA"/>
</dbReference>
<name>A0AAQ3T2B5_PASNO</name>
<evidence type="ECO:0000313" key="2">
    <source>
        <dbReference type="Proteomes" id="UP001341281"/>
    </source>
</evidence>
<proteinExistence type="predicted"/>
<accession>A0AAQ3T2B5</accession>